<gene>
    <name evidence="1" type="ordered locus">MODMU_3899</name>
</gene>
<dbReference type="OrthoDB" id="9800945at2"/>
<dbReference type="STRING" id="477641.MODMU_3899"/>
<evidence type="ECO:0000313" key="1">
    <source>
        <dbReference type="EMBL" id="CCH89302.1"/>
    </source>
</evidence>
<reference evidence="1 2" key="1">
    <citation type="journal article" date="2012" name="J. Bacteriol.">
        <title>Genome Sequence of Radiation-Resistant Modestobacter marinus Strain BC501, a Representative Actinobacterium That Thrives on Calcareous Stone Surfaces.</title>
        <authorList>
            <person name="Normand P."/>
            <person name="Gury J."/>
            <person name="Pujic P."/>
            <person name="Chouaia B."/>
            <person name="Crotti E."/>
            <person name="Brusetti L."/>
            <person name="Daffonchio D."/>
            <person name="Vacherie B."/>
            <person name="Barbe V."/>
            <person name="Medigue C."/>
            <person name="Calteau A."/>
            <person name="Ghodhbane-Gtari F."/>
            <person name="Essoussi I."/>
            <person name="Nouioui I."/>
            <person name="Abbassi-Ghozzi I."/>
            <person name="Gtari M."/>
        </authorList>
    </citation>
    <scope>NUCLEOTIDE SEQUENCE [LARGE SCALE GENOMIC DNA]</scope>
    <source>
        <strain evidence="2">BC 501</strain>
    </source>
</reference>
<dbReference type="PATRIC" id="fig|477641.3.peg.3647"/>
<keyword evidence="2" id="KW-1185">Reference proteome</keyword>
<dbReference type="Proteomes" id="UP000006461">
    <property type="component" value="Chromosome"/>
</dbReference>
<dbReference type="AlphaFoldDB" id="I4F0Y9"/>
<dbReference type="Pfam" id="PF19459">
    <property type="entry name" value="DUF5996"/>
    <property type="match status" value="1"/>
</dbReference>
<accession>I4F0Y9</accession>
<organism evidence="1 2">
    <name type="scientific">Modestobacter italicus (strain DSM 44449 / CECT 9708 / BC 501)</name>
    <dbReference type="NCBI Taxonomy" id="2732864"/>
    <lineage>
        <taxon>Bacteria</taxon>
        <taxon>Bacillati</taxon>
        <taxon>Actinomycetota</taxon>
        <taxon>Actinomycetes</taxon>
        <taxon>Geodermatophilales</taxon>
        <taxon>Geodermatophilaceae</taxon>
        <taxon>Modestobacter</taxon>
    </lineage>
</organism>
<sequence length="301" mass="33491">MTTPAAPPFEPWPALPLDQWQDTRDTLHLWTQVVGKVRLALAPAANHWWHVPLYVDARGLTTSLMPYRGRGLEVVFDLTSHELQLLTTLGERRRMSLEPRSVADFTAEFRSHLRELDVDVPIHPVPVEVAEAIPFDEDTEHASYDPDAVHRFWTSLVSAQRVLSRFRGEFRGKASPVHFFWGAFDLAVTRFSGRPAPRHPGGVPHCPDRVMVEAYSDEVSSCGYWPGGAAEGAFYAYAYPEPAGYRTSPVSPGTATFDEALGEFVLPYADVRQASDPDAHLLEFLTSTHEAAARTGNWPGA</sequence>
<evidence type="ECO:0008006" key="3">
    <source>
        <dbReference type="Google" id="ProtNLM"/>
    </source>
</evidence>
<dbReference type="InterPro" id="IPR046038">
    <property type="entry name" value="DUF5996"/>
</dbReference>
<dbReference type="HOGENOM" id="CLU_054566_0_0_11"/>
<evidence type="ECO:0000313" key="2">
    <source>
        <dbReference type="Proteomes" id="UP000006461"/>
    </source>
</evidence>
<dbReference type="OMA" id="FWGSFDL"/>
<dbReference type="eggNOG" id="ENOG502Z7SC">
    <property type="taxonomic scope" value="Bacteria"/>
</dbReference>
<dbReference type="KEGG" id="mmar:MODMU_3899"/>
<proteinExistence type="predicted"/>
<name>I4F0Y9_MODI5</name>
<protein>
    <recommendedName>
        <fullName evidence="3">Ava_C0101 and related proteins</fullName>
    </recommendedName>
</protein>
<dbReference type="EMBL" id="FO203431">
    <property type="protein sequence ID" value="CCH89302.1"/>
    <property type="molecule type" value="Genomic_DNA"/>
</dbReference>